<evidence type="ECO:0000313" key="2">
    <source>
        <dbReference type="Proteomes" id="UP001501563"/>
    </source>
</evidence>
<accession>A0ABP7KMM2</accession>
<proteinExistence type="predicted"/>
<evidence type="ECO:0000313" key="1">
    <source>
        <dbReference type="EMBL" id="GAA3882156.1"/>
    </source>
</evidence>
<reference evidence="2" key="1">
    <citation type="journal article" date="2019" name="Int. J. Syst. Evol. Microbiol.">
        <title>The Global Catalogue of Microorganisms (GCM) 10K type strain sequencing project: providing services to taxonomists for standard genome sequencing and annotation.</title>
        <authorList>
            <consortium name="The Broad Institute Genomics Platform"/>
            <consortium name="The Broad Institute Genome Sequencing Center for Infectious Disease"/>
            <person name="Wu L."/>
            <person name="Ma J."/>
        </authorList>
    </citation>
    <scope>NUCLEOTIDE SEQUENCE [LARGE SCALE GENOMIC DNA]</scope>
    <source>
        <strain evidence="2">JCM 16578</strain>
    </source>
</reference>
<dbReference type="Proteomes" id="UP001501563">
    <property type="component" value="Unassembled WGS sequence"/>
</dbReference>
<sequence>MACFPEATRVAMSLGDGRVVRAPRFGAADGSDAGCFAVPAPAAG</sequence>
<keyword evidence="2" id="KW-1185">Reference proteome</keyword>
<comment type="caution">
    <text evidence="1">The sequence shown here is derived from an EMBL/GenBank/DDBJ whole genome shotgun (WGS) entry which is preliminary data.</text>
</comment>
<organism evidence="1 2">
    <name type="scientific">Streptomyces lannensis</name>
    <dbReference type="NCBI Taxonomy" id="766498"/>
    <lineage>
        <taxon>Bacteria</taxon>
        <taxon>Bacillati</taxon>
        <taxon>Actinomycetota</taxon>
        <taxon>Actinomycetes</taxon>
        <taxon>Kitasatosporales</taxon>
        <taxon>Streptomycetaceae</taxon>
        <taxon>Streptomyces</taxon>
    </lineage>
</organism>
<dbReference type="RefSeq" id="WP_345551966.1">
    <property type="nucleotide sequence ID" value="NZ_BAAAZA010000018.1"/>
</dbReference>
<dbReference type="EMBL" id="BAAAZA010000018">
    <property type="protein sequence ID" value="GAA3882156.1"/>
    <property type="molecule type" value="Genomic_DNA"/>
</dbReference>
<protein>
    <submittedName>
        <fullName evidence="1">Uncharacterized protein</fullName>
    </submittedName>
</protein>
<name>A0ABP7KMM2_9ACTN</name>
<gene>
    <name evidence="1" type="ORF">GCM10022207_56260</name>
</gene>